<reference evidence="2 3" key="1">
    <citation type="submission" date="2022-12" db="EMBL/GenBank/DDBJ databases">
        <title>Chromosome-scale assembly of the Ensete ventricosum genome.</title>
        <authorList>
            <person name="Dussert Y."/>
            <person name="Stocks J."/>
            <person name="Wendawek A."/>
            <person name="Woldeyes F."/>
            <person name="Nichols R.A."/>
            <person name="Borrell J.S."/>
        </authorList>
    </citation>
    <scope>NUCLEOTIDE SEQUENCE [LARGE SCALE GENOMIC DNA]</scope>
    <source>
        <strain evidence="3">cv. Maze</strain>
        <tissue evidence="2">Seeds</tissue>
    </source>
</reference>
<evidence type="ECO:0000256" key="1">
    <source>
        <dbReference type="SAM" id="Phobius"/>
    </source>
</evidence>
<feature type="transmembrane region" description="Helical" evidence="1">
    <location>
        <begin position="16"/>
        <end position="43"/>
    </location>
</feature>
<organism evidence="2 3">
    <name type="scientific">Ensete ventricosum</name>
    <name type="common">Abyssinian banana</name>
    <name type="synonym">Musa ensete</name>
    <dbReference type="NCBI Taxonomy" id="4639"/>
    <lineage>
        <taxon>Eukaryota</taxon>
        <taxon>Viridiplantae</taxon>
        <taxon>Streptophyta</taxon>
        <taxon>Embryophyta</taxon>
        <taxon>Tracheophyta</taxon>
        <taxon>Spermatophyta</taxon>
        <taxon>Magnoliopsida</taxon>
        <taxon>Liliopsida</taxon>
        <taxon>Zingiberales</taxon>
        <taxon>Musaceae</taxon>
        <taxon>Ensete</taxon>
    </lineage>
</organism>
<dbReference type="EMBL" id="JAQQAF010000009">
    <property type="protein sequence ID" value="KAJ8459170.1"/>
    <property type="molecule type" value="Genomic_DNA"/>
</dbReference>
<accession>A0AAV8PNU7</accession>
<keyword evidence="3" id="KW-1185">Reference proteome</keyword>
<keyword evidence="1" id="KW-0472">Membrane</keyword>
<dbReference type="Proteomes" id="UP001222027">
    <property type="component" value="Unassembled WGS sequence"/>
</dbReference>
<keyword evidence="1" id="KW-0812">Transmembrane</keyword>
<proteinExistence type="predicted"/>
<keyword evidence="1" id="KW-1133">Transmembrane helix</keyword>
<gene>
    <name evidence="2" type="ORF">OPV22_032096</name>
</gene>
<dbReference type="AlphaFoldDB" id="A0AAV8PNU7"/>
<evidence type="ECO:0000313" key="2">
    <source>
        <dbReference type="EMBL" id="KAJ8459170.1"/>
    </source>
</evidence>
<name>A0AAV8PNU7_ENSVE</name>
<evidence type="ECO:0000313" key="3">
    <source>
        <dbReference type="Proteomes" id="UP001222027"/>
    </source>
</evidence>
<comment type="caution">
    <text evidence="2">The sequence shown here is derived from an EMBL/GenBank/DDBJ whole genome shotgun (WGS) entry which is preliminary data.</text>
</comment>
<sequence>MWLDGHAKNFLDLQRVLFLLINICFWLWLEGSGLPFSITFDIIRKHIPLSKNHLAFCRSPNSMRTCDFSARRGHLRLMERRLMRSWEWDMEGMEEDKLQAQSIR</sequence>
<protein>
    <submittedName>
        <fullName evidence="2">Uncharacterized protein</fullName>
    </submittedName>
</protein>